<dbReference type="Pfam" id="PF12487">
    <property type="entry name" value="DUF3703"/>
    <property type="match status" value="1"/>
</dbReference>
<dbReference type="EMBL" id="LZKQ01000186">
    <property type="protein sequence ID" value="OBI81832.1"/>
    <property type="molecule type" value="Genomic_DNA"/>
</dbReference>
<comment type="caution">
    <text evidence="2">The sequence shown here is derived from an EMBL/GenBank/DDBJ whole genome shotgun (WGS) entry which is preliminary data.</text>
</comment>
<evidence type="ECO:0000313" key="3">
    <source>
        <dbReference type="Proteomes" id="UP000093795"/>
    </source>
</evidence>
<dbReference type="STRING" id="1790.A5645_04260"/>
<feature type="region of interest" description="Disordered" evidence="1">
    <location>
        <begin position="82"/>
        <end position="113"/>
    </location>
</feature>
<dbReference type="Proteomes" id="UP000093795">
    <property type="component" value="Unassembled WGS sequence"/>
</dbReference>
<reference evidence="2 3" key="1">
    <citation type="submission" date="2016-06" db="EMBL/GenBank/DDBJ databases">
        <authorList>
            <person name="Kjaerup R.B."/>
            <person name="Dalgaard T.S."/>
            <person name="Juul-Madsen H.R."/>
        </authorList>
    </citation>
    <scope>NUCLEOTIDE SEQUENCE [LARGE SCALE GENOMIC DNA]</scope>
    <source>
        <strain evidence="2 3">1081914.2</strain>
    </source>
</reference>
<protein>
    <recommendedName>
        <fullName evidence="4">DUF3703 domain-containing protein</fullName>
    </recommendedName>
</protein>
<accession>A0A1A3C666</accession>
<proteinExistence type="predicted"/>
<dbReference type="AlphaFoldDB" id="A0A1A3C666"/>
<evidence type="ECO:0008006" key="4">
    <source>
        <dbReference type="Google" id="ProtNLM"/>
    </source>
</evidence>
<gene>
    <name evidence="2" type="ORF">A9X01_23105</name>
</gene>
<name>A0A1A3C666_MYCAS</name>
<organism evidence="2 3">
    <name type="scientific">Mycobacterium asiaticum</name>
    <dbReference type="NCBI Taxonomy" id="1790"/>
    <lineage>
        <taxon>Bacteria</taxon>
        <taxon>Bacillati</taxon>
        <taxon>Actinomycetota</taxon>
        <taxon>Actinomycetes</taxon>
        <taxon>Mycobacteriales</taxon>
        <taxon>Mycobacteriaceae</taxon>
        <taxon>Mycobacterium</taxon>
    </lineage>
</organism>
<dbReference type="InterPro" id="IPR022172">
    <property type="entry name" value="DUF3703"/>
</dbReference>
<dbReference type="OrthoDB" id="9799416at2"/>
<evidence type="ECO:0000256" key="1">
    <source>
        <dbReference type="SAM" id="MobiDB-lite"/>
    </source>
</evidence>
<sequence length="113" mass="12533">MSRITPQARAVYRDEMVAAKRADTTDVRWHHLERAHIVSQPDPWLHTHNHVAMLILAVRQHDRREAFGQLVRIVLAAPGSLTGRYPEGNTGRTSAGLMTPMPTPPDLAKALAG</sequence>
<dbReference type="RefSeq" id="WP_065121633.1">
    <property type="nucleotide sequence ID" value="NZ_LZKQ01000186.1"/>
</dbReference>
<evidence type="ECO:0000313" key="2">
    <source>
        <dbReference type="EMBL" id="OBI81832.1"/>
    </source>
</evidence>